<evidence type="ECO:0000259" key="1">
    <source>
        <dbReference type="Pfam" id="PF04230"/>
    </source>
</evidence>
<organism evidence="2 3">
    <name type="scientific">Candidatus Nomurabacteria bacterium GW2011_GWC2_35_8</name>
    <dbReference type="NCBI Taxonomy" id="1618752"/>
    <lineage>
        <taxon>Bacteria</taxon>
        <taxon>Candidatus Nomuraibacteriota</taxon>
    </lineage>
</organism>
<dbReference type="PANTHER" id="PTHR36836:SF1">
    <property type="entry name" value="COLANIC ACID BIOSYNTHESIS PROTEIN WCAK"/>
    <property type="match status" value="1"/>
</dbReference>
<dbReference type="Proteomes" id="UP000034798">
    <property type="component" value="Unassembled WGS sequence"/>
</dbReference>
<evidence type="ECO:0000313" key="2">
    <source>
        <dbReference type="EMBL" id="KKP89316.1"/>
    </source>
</evidence>
<evidence type="ECO:0000313" key="3">
    <source>
        <dbReference type="Proteomes" id="UP000034798"/>
    </source>
</evidence>
<sequence length="321" mass="36340">MKTLFLGAYGFGNLGDEACLIEAMESFPSDESWVRSVCEEHTSKMIKCVGYIPWEPACPKSNFKINFDRVILGGGGILNGTSGRDFMSWIIVAQNNKAKTYIHNIGAAGTDDFKWVTSEMLNAFEKAEELSVRDIYSLKALKNLGIKRDIQLTKFPEKNILKDITLTQFLPNEKILGISVTNGDVFFNAVKKNKIKIQTIIDKYKGMKILPIISTVHKFYEKENDIEGFKKFYELFLKDFQIIFPQTLYKEWWYNNMTPQKLKGLISKCDVLISRRKHNCVHAISSGVKTIGISPIEHKGVATAFESLSDILPEGSELISL</sequence>
<comment type="caution">
    <text evidence="2">The sequence shown here is derived from an EMBL/GenBank/DDBJ whole genome shotgun (WGS) entry which is preliminary data.</text>
</comment>
<dbReference type="PANTHER" id="PTHR36836">
    <property type="entry name" value="COLANIC ACID BIOSYNTHESIS PROTEIN WCAK"/>
    <property type="match status" value="1"/>
</dbReference>
<proteinExistence type="predicted"/>
<name>A0A0G0DKH5_9BACT</name>
<feature type="domain" description="Polysaccharide pyruvyl transferase" evidence="1">
    <location>
        <begin position="54"/>
        <end position="294"/>
    </location>
</feature>
<dbReference type="Pfam" id="PF04230">
    <property type="entry name" value="PS_pyruv_trans"/>
    <property type="match status" value="1"/>
</dbReference>
<accession>A0A0G0DKH5</accession>
<dbReference type="EMBL" id="LBQZ01000004">
    <property type="protein sequence ID" value="KKP89316.1"/>
    <property type="molecule type" value="Genomic_DNA"/>
</dbReference>
<dbReference type="InterPro" id="IPR007345">
    <property type="entry name" value="Polysacch_pyruvyl_Trfase"/>
</dbReference>
<gene>
    <name evidence="2" type="ORF">UR91_C0004G0010</name>
</gene>
<protein>
    <recommendedName>
        <fullName evidence="1">Polysaccharide pyruvyl transferase domain-containing protein</fullName>
    </recommendedName>
</protein>
<reference evidence="2 3" key="1">
    <citation type="journal article" date="2015" name="Nature">
        <title>rRNA introns, odd ribosomes, and small enigmatic genomes across a large radiation of phyla.</title>
        <authorList>
            <person name="Brown C.T."/>
            <person name="Hug L.A."/>
            <person name="Thomas B.C."/>
            <person name="Sharon I."/>
            <person name="Castelle C.J."/>
            <person name="Singh A."/>
            <person name="Wilkins M.J."/>
            <person name="Williams K.H."/>
            <person name="Banfield J.F."/>
        </authorList>
    </citation>
    <scope>NUCLEOTIDE SEQUENCE [LARGE SCALE GENOMIC DNA]</scope>
</reference>
<dbReference type="AlphaFoldDB" id="A0A0G0DKH5"/>